<dbReference type="KEGG" id="anr:Ana3638_01835"/>
<dbReference type="Proteomes" id="UP000464314">
    <property type="component" value="Chromosome"/>
</dbReference>
<dbReference type="RefSeq" id="WP_161836498.1">
    <property type="nucleotide sequence ID" value="NZ_CP048000.1"/>
</dbReference>
<dbReference type="EMBL" id="CP048000">
    <property type="protein sequence ID" value="QHQ59689.1"/>
    <property type="molecule type" value="Genomic_DNA"/>
</dbReference>
<evidence type="ECO:0008006" key="3">
    <source>
        <dbReference type="Google" id="ProtNLM"/>
    </source>
</evidence>
<dbReference type="Pfam" id="PF19538">
    <property type="entry name" value="DUF6062"/>
    <property type="match status" value="1"/>
</dbReference>
<evidence type="ECO:0000313" key="1">
    <source>
        <dbReference type="EMBL" id="QHQ59689.1"/>
    </source>
</evidence>
<dbReference type="AlphaFoldDB" id="A0A6P1THW9"/>
<name>A0A6P1THW9_9FIRM</name>
<sequence length="248" mass="29090">MKEKLYTIPVNDAFQSDSECPICLMKKTLENNAIDFVMGPSYMEDDVRAETDKIGFCSFHIEKLYENQNRLGLALMLKTHMDKTIKDIEKSVSGSSKLSSSSLFKRKVEISGVKTYIDNLDNSCYICNKINNTFLRYIDTIFSLYQNDDQFRNKFKESKGFCTSHYGLLYQEAPNHFNADKTEEFRKTLNTVYLDNIKRVRDDLEWFIDKFDYRYVNEPWKNSKDALQRSMVKTNSIIHDSLLAKQKE</sequence>
<organism evidence="1 2">
    <name type="scientific">Anaerocolumna sedimenticola</name>
    <dbReference type="NCBI Taxonomy" id="2696063"/>
    <lineage>
        <taxon>Bacteria</taxon>
        <taxon>Bacillati</taxon>
        <taxon>Bacillota</taxon>
        <taxon>Clostridia</taxon>
        <taxon>Lachnospirales</taxon>
        <taxon>Lachnospiraceae</taxon>
        <taxon>Anaerocolumna</taxon>
    </lineage>
</organism>
<proteinExistence type="predicted"/>
<evidence type="ECO:0000313" key="2">
    <source>
        <dbReference type="Proteomes" id="UP000464314"/>
    </source>
</evidence>
<keyword evidence="2" id="KW-1185">Reference proteome</keyword>
<accession>A0A6P1THW9</accession>
<gene>
    <name evidence="1" type="ORF">Ana3638_01835</name>
</gene>
<protein>
    <recommendedName>
        <fullName evidence="3">ABC transporter substrate-binding protein</fullName>
    </recommendedName>
</protein>
<dbReference type="InterPro" id="IPR045706">
    <property type="entry name" value="DUF6062"/>
</dbReference>
<reference evidence="1 2" key="1">
    <citation type="submission" date="2020-01" db="EMBL/GenBank/DDBJ databases">
        <title>Genome analysis of Anaerocolumna sp. CBA3638.</title>
        <authorList>
            <person name="Kim J."/>
            <person name="Roh S.W."/>
        </authorList>
    </citation>
    <scope>NUCLEOTIDE SEQUENCE [LARGE SCALE GENOMIC DNA]</scope>
    <source>
        <strain evidence="1 2">CBA3638</strain>
    </source>
</reference>